<proteinExistence type="predicted"/>
<evidence type="ECO:0000313" key="2">
    <source>
        <dbReference type="EMBL" id="KOS23240.1"/>
    </source>
</evidence>
<protein>
    <submittedName>
        <fullName evidence="2">Uncharacterized protein</fullName>
    </submittedName>
</protein>
<dbReference type="EMBL" id="LGSR01000002">
    <property type="protein sequence ID" value="KOS23240.1"/>
    <property type="molecule type" value="Genomic_DNA"/>
</dbReference>
<feature type="compositionally biased region" description="Acidic residues" evidence="1">
    <location>
        <begin position="1"/>
        <end position="21"/>
    </location>
</feature>
<reference evidence="2 3" key="1">
    <citation type="submission" date="2015-07" db="EMBL/GenBank/DDBJ databases">
        <title>The genome of the fungus Escovopsis weberi, a specialized disease agent of ant agriculture.</title>
        <authorList>
            <person name="de Man T.J."/>
            <person name="Stajich J.E."/>
            <person name="Kubicek C.P."/>
            <person name="Chenthamara K."/>
            <person name="Atanasova L."/>
            <person name="Druzhinina I.S."/>
            <person name="Birnbaum S."/>
            <person name="Barribeau S.M."/>
            <person name="Teiling C."/>
            <person name="Suen G."/>
            <person name="Currie C."/>
            <person name="Gerardo N.M."/>
        </authorList>
    </citation>
    <scope>NUCLEOTIDE SEQUENCE [LARGE SCALE GENOMIC DNA]</scope>
</reference>
<organism evidence="2 3">
    <name type="scientific">Escovopsis weberi</name>
    <dbReference type="NCBI Taxonomy" id="150374"/>
    <lineage>
        <taxon>Eukaryota</taxon>
        <taxon>Fungi</taxon>
        <taxon>Dikarya</taxon>
        <taxon>Ascomycota</taxon>
        <taxon>Pezizomycotina</taxon>
        <taxon>Sordariomycetes</taxon>
        <taxon>Hypocreomycetidae</taxon>
        <taxon>Hypocreales</taxon>
        <taxon>Hypocreaceae</taxon>
        <taxon>Escovopsis</taxon>
    </lineage>
</organism>
<accession>A0A0M8NA69</accession>
<gene>
    <name evidence="2" type="ORF">ESCO_003479</name>
</gene>
<name>A0A0M8NA69_ESCWE</name>
<keyword evidence="3" id="KW-1185">Reference proteome</keyword>
<evidence type="ECO:0000313" key="3">
    <source>
        <dbReference type="Proteomes" id="UP000053831"/>
    </source>
</evidence>
<dbReference type="Proteomes" id="UP000053831">
    <property type="component" value="Unassembled WGS sequence"/>
</dbReference>
<evidence type="ECO:0000256" key="1">
    <source>
        <dbReference type="SAM" id="MobiDB-lite"/>
    </source>
</evidence>
<sequence length="63" mass="6530">MNNDNDNDNDDDDDDDDDDDAPAPAVSAEGRTMGTSQPASPECVNDAGSDPPWTSAMPTSAES</sequence>
<comment type="caution">
    <text evidence="2">The sequence shown here is derived from an EMBL/GenBank/DDBJ whole genome shotgun (WGS) entry which is preliminary data.</text>
</comment>
<feature type="region of interest" description="Disordered" evidence="1">
    <location>
        <begin position="1"/>
        <end position="63"/>
    </location>
</feature>
<dbReference type="AlphaFoldDB" id="A0A0M8NA69"/>